<dbReference type="Proteomes" id="UP000015351">
    <property type="component" value="Unassembled WGS sequence"/>
</dbReference>
<evidence type="ECO:0000313" key="3">
    <source>
        <dbReference type="Proteomes" id="UP000015351"/>
    </source>
</evidence>
<comment type="caution">
    <text evidence="2">The sequence shown here is derived from an EMBL/GenBank/DDBJ whole genome shotgun (WGS) entry which is preliminary data.</text>
</comment>
<feature type="transmembrane region" description="Helical" evidence="1">
    <location>
        <begin position="6"/>
        <end position="23"/>
    </location>
</feature>
<gene>
    <name evidence="2" type="ORF">thalar_01428</name>
</gene>
<accession>S9QK16</accession>
<evidence type="ECO:0000313" key="2">
    <source>
        <dbReference type="EMBL" id="EPX80092.1"/>
    </source>
</evidence>
<proteinExistence type="predicted"/>
<keyword evidence="3" id="KW-1185">Reference proteome</keyword>
<dbReference type="AlphaFoldDB" id="S9QK16"/>
<keyword evidence="1" id="KW-1133">Transmembrane helix</keyword>
<protein>
    <submittedName>
        <fullName evidence="2">Uncharacterized protein</fullName>
    </submittedName>
</protein>
<reference evidence="3" key="1">
    <citation type="journal article" date="2013" name="Stand. Genomic Sci.">
        <title>Genome sequence of the Litoreibacter arenae type strain (DSM 19593(T)), a member of the Roseobacter clade isolated from sea sand.</title>
        <authorList>
            <person name="Riedel T."/>
            <person name="Fiebig A."/>
            <person name="Petersen J."/>
            <person name="Gronow S."/>
            <person name="Kyrpides N.C."/>
            <person name="Goker M."/>
            <person name="Klenk H.P."/>
        </authorList>
    </citation>
    <scope>NUCLEOTIDE SEQUENCE [LARGE SCALE GENOMIC DNA]</scope>
    <source>
        <strain evidence="3">DSM 19593</strain>
    </source>
</reference>
<evidence type="ECO:0000256" key="1">
    <source>
        <dbReference type="SAM" id="Phobius"/>
    </source>
</evidence>
<dbReference type="STRING" id="1123360.thalar_01428"/>
<dbReference type="EMBL" id="AONI01000009">
    <property type="protein sequence ID" value="EPX80092.1"/>
    <property type="molecule type" value="Genomic_DNA"/>
</dbReference>
<organism evidence="2 3">
    <name type="scientific">Litoreibacter arenae DSM 19593</name>
    <dbReference type="NCBI Taxonomy" id="1123360"/>
    <lineage>
        <taxon>Bacteria</taxon>
        <taxon>Pseudomonadati</taxon>
        <taxon>Pseudomonadota</taxon>
        <taxon>Alphaproteobacteria</taxon>
        <taxon>Rhodobacterales</taxon>
        <taxon>Roseobacteraceae</taxon>
        <taxon>Litoreibacter</taxon>
    </lineage>
</organism>
<dbReference type="HOGENOM" id="CLU_2666741_0_0_5"/>
<keyword evidence="1" id="KW-0472">Membrane</keyword>
<name>S9QK16_9RHOB</name>
<keyword evidence="1" id="KW-0812">Transmembrane</keyword>
<sequence>MSLDGGVGHAILPFPLVCAGLLVPARRSGQTRPLCLFSRFRDDRREGQCFNHLNPAQNVAFLAKRPDAMSGLPVF</sequence>